<dbReference type="EMBL" id="CM046396">
    <property type="protein sequence ID" value="KAI8540294.1"/>
    <property type="molecule type" value="Genomic_DNA"/>
</dbReference>
<gene>
    <name evidence="1" type="ORF">RHMOL_Rhmol09G0251500</name>
</gene>
<accession>A0ACC0MI99</accession>
<proteinExistence type="predicted"/>
<reference evidence="1" key="1">
    <citation type="submission" date="2022-02" db="EMBL/GenBank/DDBJ databases">
        <title>Plant Genome Project.</title>
        <authorList>
            <person name="Zhang R.-G."/>
        </authorList>
    </citation>
    <scope>NUCLEOTIDE SEQUENCE</scope>
    <source>
        <strain evidence="1">AT1</strain>
    </source>
</reference>
<name>A0ACC0MI99_RHOML</name>
<dbReference type="Proteomes" id="UP001062846">
    <property type="component" value="Chromosome 9"/>
</dbReference>
<comment type="caution">
    <text evidence="1">The sequence shown here is derived from an EMBL/GenBank/DDBJ whole genome shotgun (WGS) entry which is preliminary data.</text>
</comment>
<protein>
    <submittedName>
        <fullName evidence="1">Uncharacterized protein</fullName>
    </submittedName>
</protein>
<keyword evidence="2" id="KW-1185">Reference proteome</keyword>
<evidence type="ECO:0000313" key="1">
    <source>
        <dbReference type="EMBL" id="KAI8540294.1"/>
    </source>
</evidence>
<organism evidence="1 2">
    <name type="scientific">Rhododendron molle</name>
    <name type="common">Chinese azalea</name>
    <name type="synonym">Azalea mollis</name>
    <dbReference type="NCBI Taxonomy" id="49168"/>
    <lineage>
        <taxon>Eukaryota</taxon>
        <taxon>Viridiplantae</taxon>
        <taxon>Streptophyta</taxon>
        <taxon>Embryophyta</taxon>
        <taxon>Tracheophyta</taxon>
        <taxon>Spermatophyta</taxon>
        <taxon>Magnoliopsida</taxon>
        <taxon>eudicotyledons</taxon>
        <taxon>Gunneridae</taxon>
        <taxon>Pentapetalae</taxon>
        <taxon>asterids</taxon>
        <taxon>Ericales</taxon>
        <taxon>Ericaceae</taxon>
        <taxon>Ericoideae</taxon>
        <taxon>Rhodoreae</taxon>
        <taxon>Rhododendron</taxon>
    </lineage>
</organism>
<evidence type="ECO:0000313" key="2">
    <source>
        <dbReference type="Proteomes" id="UP001062846"/>
    </source>
</evidence>
<sequence>MQHRKPAVGNGRPSGTDGSDFSYRMVVDSRYTKVAKGKSRLSALIFTQAIVQLVGVVSLLLSIPKGEGPNTLAISSTAISFLSLLVGELGRRRSRVNFLRFYMFASSIAVTISIARVGSSNFLAEVIRDQSRWETKKFELFNIAGVLLASSYHSSSALRTSRELVTDYYLDSSAIYEILGFSWKLIENGALELTHLPHRSPQLVHRVTQLLDAVA</sequence>